<keyword evidence="4" id="KW-1185">Reference proteome</keyword>
<dbReference type="CDD" id="cd00143">
    <property type="entry name" value="PP2Cc"/>
    <property type="match status" value="1"/>
</dbReference>
<dbReference type="Pfam" id="PF00481">
    <property type="entry name" value="PP2C"/>
    <property type="match status" value="1"/>
</dbReference>
<feature type="region of interest" description="Disordered" evidence="1">
    <location>
        <begin position="1"/>
        <end position="43"/>
    </location>
</feature>
<evidence type="ECO:0000313" key="4">
    <source>
        <dbReference type="Proteomes" id="UP000078348"/>
    </source>
</evidence>
<dbReference type="SUPFAM" id="SSF81606">
    <property type="entry name" value="PP2C-like"/>
    <property type="match status" value="1"/>
</dbReference>
<dbReference type="AlphaFoldDB" id="A0A196SM62"/>
<dbReference type="OrthoDB" id="10264738at2759"/>
<dbReference type="STRING" id="478820.A0A196SM62"/>
<evidence type="ECO:0000313" key="3">
    <source>
        <dbReference type="EMBL" id="OAO18155.1"/>
    </source>
</evidence>
<name>A0A196SM62_BLAHN</name>
<feature type="domain" description="PPM-type phosphatase" evidence="2">
    <location>
        <begin position="102"/>
        <end position="376"/>
    </location>
</feature>
<organism evidence="3 4">
    <name type="scientific">Blastocystis sp. subtype 1 (strain ATCC 50177 / NandII)</name>
    <dbReference type="NCBI Taxonomy" id="478820"/>
    <lineage>
        <taxon>Eukaryota</taxon>
        <taxon>Sar</taxon>
        <taxon>Stramenopiles</taxon>
        <taxon>Bigyra</taxon>
        <taxon>Opalozoa</taxon>
        <taxon>Opalinata</taxon>
        <taxon>Blastocystidae</taxon>
        <taxon>Blastocystis</taxon>
    </lineage>
</organism>
<dbReference type="Gene3D" id="3.60.40.10">
    <property type="entry name" value="PPM-type phosphatase domain"/>
    <property type="match status" value="1"/>
</dbReference>
<reference evidence="3 4" key="1">
    <citation type="submission" date="2016-05" db="EMBL/GenBank/DDBJ databases">
        <title>Nuclear genome of Blastocystis sp. subtype 1 NandII.</title>
        <authorList>
            <person name="Gentekaki E."/>
            <person name="Curtis B."/>
            <person name="Stairs C."/>
            <person name="Eme L."/>
            <person name="Herman E."/>
            <person name="Klimes V."/>
            <person name="Arias M.C."/>
            <person name="Elias M."/>
            <person name="Hilliou F."/>
            <person name="Klute M."/>
            <person name="Malik S.-B."/>
            <person name="Pightling A."/>
            <person name="Rachubinski R."/>
            <person name="Salas D."/>
            <person name="Schlacht A."/>
            <person name="Suga H."/>
            <person name="Archibald J."/>
            <person name="Ball S.G."/>
            <person name="Clark G."/>
            <person name="Dacks J."/>
            <person name="Van Der Giezen M."/>
            <person name="Tsaousis A."/>
            <person name="Roger A."/>
        </authorList>
    </citation>
    <scope>NUCLEOTIDE SEQUENCE [LARGE SCALE GENOMIC DNA]</scope>
    <source>
        <strain evidence="4">ATCC 50177 / NandII</strain>
    </source>
</reference>
<dbReference type="SMART" id="SM00332">
    <property type="entry name" value="PP2Cc"/>
    <property type="match status" value="1"/>
</dbReference>
<sequence>MSSKLSKLFHSLSSKSMNKKKDKVGEEEDVKNDELPAVDPIPPQIPLEANAEEYKNPASISKARRRLSVDGDEAYLDGVGEIDMDIEAPVNDHPEDDVFVGIFAGKSQKGYVPYNPHKVNQDWMLIKEDAATGTLVLGTFDGHGEHGHCISEFVCTNFYNHLVTHDRFATDVKAAALDALILAEDECNKNRFIKTEFSGTTAVICIIRGKHLTVLNVGDSRAILASEVGEDCVVTELTHDHKPSLPAEKERIVKAGGRVFSMEYDDGYDGPARVWLADQDIPGLAMSRSLCDTVAHTVGVSSEPEVVERDLTDDDRVIVLGSDGLWEFIPSQEAIQLIEDCEQPDEAVERLCTIAWKRWFDAEKVVDDTTIIVVFLGHAEE</sequence>
<gene>
    <name evidence="3" type="ORF">AV274_0095</name>
</gene>
<dbReference type="PANTHER" id="PTHR47992">
    <property type="entry name" value="PROTEIN PHOSPHATASE"/>
    <property type="match status" value="1"/>
</dbReference>
<evidence type="ECO:0000256" key="1">
    <source>
        <dbReference type="SAM" id="MobiDB-lite"/>
    </source>
</evidence>
<dbReference type="PROSITE" id="PS51746">
    <property type="entry name" value="PPM_2"/>
    <property type="match status" value="1"/>
</dbReference>
<proteinExistence type="predicted"/>
<dbReference type="GO" id="GO:0004722">
    <property type="term" value="F:protein serine/threonine phosphatase activity"/>
    <property type="evidence" value="ECO:0007669"/>
    <property type="project" value="InterPro"/>
</dbReference>
<protein>
    <submittedName>
        <fullName evidence="3">Protein phosphatase 2C</fullName>
    </submittedName>
</protein>
<accession>A0A196SM62</accession>
<dbReference type="Proteomes" id="UP000078348">
    <property type="component" value="Unassembled WGS sequence"/>
</dbReference>
<comment type="caution">
    <text evidence="3">The sequence shown here is derived from an EMBL/GenBank/DDBJ whole genome shotgun (WGS) entry which is preliminary data.</text>
</comment>
<feature type="compositionally biased region" description="Low complexity" evidence="1">
    <location>
        <begin position="1"/>
        <end position="16"/>
    </location>
</feature>
<evidence type="ECO:0000259" key="2">
    <source>
        <dbReference type="PROSITE" id="PS51746"/>
    </source>
</evidence>
<dbReference type="InterPro" id="IPR015655">
    <property type="entry name" value="PP2C"/>
</dbReference>
<dbReference type="EMBL" id="LXWW01000004">
    <property type="protein sequence ID" value="OAO18155.1"/>
    <property type="molecule type" value="Genomic_DNA"/>
</dbReference>
<dbReference type="InterPro" id="IPR036457">
    <property type="entry name" value="PPM-type-like_dom_sf"/>
</dbReference>
<dbReference type="InterPro" id="IPR001932">
    <property type="entry name" value="PPM-type_phosphatase-like_dom"/>
</dbReference>